<dbReference type="AlphaFoldDB" id="A0A0J6YBV7"/>
<dbReference type="InterPro" id="IPR009011">
    <property type="entry name" value="Man6P_isomerase_rcpt-bd_dom_sf"/>
</dbReference>
<dbReference type="InterPro" id="IPR044865">
    <property type="entry name" value="MRH_dom"/>
</dbReference>
<dbReference type="SUPFAM" id="SSF50911">
    <property type="entry name" value="Mannose 6-phosphate receptor domain"/>
    <property type="match status" value="1"/>
</dbReference>
<dbReference type="Gene3D" id="2.70.130.10">
    <property type="entry name" value="Mannose-6-phosphate receptor binding domain"/>
    <property type="match status" value="1"/>
</dbReference>
<keyword evidence="3" id="KW-0256">Endoplasmic reticulum</keyword>
<feature type="coiled-coil region" evidence="5">
    <location>
        <begin position="214"/>
        <end position="266"/>
    </location>
</feature>
<dbReference type="GO" id="GO:0017177">
    <property type="term" value="C:glucosidase II complex"/>
    <property type="evidence" value="ECO:0007669"/>
    <property type="project" value="TreeGrafter"/>
</dbReference>
<evidence type="ECO:0000313" key="7">
    <source>
        <dbReference type="EMBL" id="KMP04524.1"/>
    </source>
</evidence>
<dbReference type="OrthoDB" id="28322at2759"/>
<evidence type="ECO:0000256" key="3">
    <source>
        <dbReference type="ARBA" id="ARBA00022824"/>
    </source>
</evidence>
<proteinExistence type="predicted"/>
<dbReference type="InterPro" id="IPR028146">
    <property type="entry name" value="PRKCSH_N"/>
</dbReference>
<evidence type="ECO:0000256" key="4">
    <source>
        <dbReference type="ARBA" id="ARBA00023157"/>
    </source>
</evidence>
<dbReference type="PANTHER" id="PTHR12630">
    <property type="entry name" value="N-LINKED OLIGOSACCHARIDE PROCESSING"/>
    <property type="match status" value="1"/>
</dbReference>
<evidence type="ECO:0000256" key="5">
    <source>
        <dbReference type="SAM" id="Coils"/>
    </source>
</evidence>
<dbReference type="Proteomes" id="UP000054565">
    <property type="component" value="Unassembled WGS sequence"/>
</dbReference>
<evidence type="ECO:0000259" key="6">
    <source>
        <dbReference type="PROSITE" id="PS51914"/>
    </source>
</evidence>
<dbReference type="InterPro" id="IPR036607">
    <property type="entry name" value="PRKCSH"/>
</dbReference>
<dbReference type="PROSITE" id="PS51914">
    <property type="entry name" value="MRH"/>
    <property type="match status" value="1"/>
</dbReference>
<organism evidence="7 8">
    <name type="scientific">Coccidioides immitis RMSCC 2394</name>
    <dbReference type="NCBI Taxonomy" id="404692"/>
    <lineage>
        <taxon>Eukaryota</taxon>
        <taxon>Fungi</taxon>
        <taxon>Dikarya</taxon>
        <taxon>Ascomycota</taxon>
        <taxon>Pezizomycotina</taxon>
        <taxon>Eurotiomycetes</taxon>
        <taxon>Eurotiomycetidae</taxon>
        <taxon>Onygenales</taxon>
        <taxon>Onygenaceae</taxon>
        <taxon>Coccidioides</taxon>
    </lineage>
</organism>
<dbReference type="InterPro" id="IPR039794">
    <property type="entry name" value="Gtb1-like"/>
</dbReference>
<reference evidence="8" key="1">
    <citation type="journal article" date="2010" name="Genome Res.">
        <title>Population genomic sequencing of Coccidioides fungi reveals recent hybridization and transposon control.</title>
        <authorList>
            <person name="Neafsey D.E."/>
            <person name="Barker B.M."/>
            <person name="Sharpton T.J."/>
            <person name="Stajich J.E."/>
            <person name="Park D.J."/>
            <person name="Whiston E."/>
            <person name="Hung C.-Y."/>
            <person name="McMahan C."/>
            <person name="White J."/>
            <person name="Sykes S."/>
            <person name="Heiman D."/>
            <person name="Young S."/>
            <person name="Zeng Q."/>
            <person name="Abouelleil A."/>
            <person name="Aftuck L."/>
            <person name="Bessette D."/>
            <person name="Brown A."/>
            <person name="FitzGerald M."/>
            <person name="Lui A."/>
            <person name="Macdonald J.P."/>
            <person name="Priest M."/>
            <person name="Orbach M.J."/>
            <person name="Galgiani J.N."/>
            <person name="Kirkland T.N."/>
            <person name="Cole G.T."/>
            <person name="Birren B.W."/>
            <person name="Henn M.R."/>
            <person name="Taylor J.W."/>
            <person name="Rounsley S.D."/>
        </authorList>
    </citation>
    <scope>NUCLEOTIDE SEQUENCE [LARGE SCALE GENOMIC DNA]</scope>
    <source>
        <strain evidence="8">RMSCC 2394</strain>
    </source>
</reference>
<keyword evidence="2" id="KW-0732">Signal</keyword>
<evidence type="ECO:0000256" key="1">
    <source>
        <dbReference type="ARBA" id="ARBA00022387"/>
    </source>
</evidence>
<feature type="coiled-coil region" evidence="5">
    <location>
        <begin position="435"/>
        <end position="462"/>
    </location>
</feature>
<dbReference type="Pfam" id="PF12999">
    <property type="entry name" value="PRKCSH-like"/>
    <property type="match status" value="2"/>
</dbReference>
<dbReference type="GO" id="GO:0006491">
    <property type="term" value="P:N-glycan processing"/>
    <property type="evidence" value="ECO:0007669"/>
    <property type="project" value="TreeGrafter"/>
</dbReference>
<dbReference type="Pfam" id="PF13015">
    <property type="entry name" value="PRKCSH_1"/>
    <property type="match status" value="1"/>
</dbReference>
<name>A0A0J6YBV7_COCIT</name>
<feature type="domain" description="MRH" evidence="6">
    <location>
        <begin position="478"/>
        <end position="590"/>
    </location>
</feature>
<accession>A0A0J6YBV7</accession>
<dbReference type="PANTHER" id="PTHR12630:SF1">
    <property type="entry name" value="GLUCOSIDASE 2 SUBUNIT BETA"/>
    <property type="match status" value="1"/>
</dbReference>
<evidence type="ECO:0000256" key="2">
    <source>
        <dbReference type="ARBA" id="ARBA00022729"/>
    </source>
</evidence>
<dbReference type="EMBL" id="DS028095">
    <property type="protein sequence ID" value="KMP04524.1"/>
    <property type="molecule type" value="Genomic_DNA"/>
</dbReference>
<sequence length="605" mass="67655">MPYEDSGRRAQTTRYLASLPRQTGRIVLKLDIRNGNEFNAATMTPTSKAFLLLSLATLYTSSTAFNCQPRPRGVGPEFAKYYKDASTFTCISNPSIKLPFSAVNDNYCDCPDGSDEPGTSACSFISSLSPSFVSDPGDETSNRTSALPGFYCKNKGHKPAYLPFQRVNDAVCDYDICCDGSDEWEQPGGLKCENKCKEIGKEWRKQEEARQKSLNAAMKKRKELVQKASRLKKEVEGRIKDLEVEIQASEIKVKDLQKELDQVRARDRGKAAKGKKQGKVNVLAGLAKNRVEELRTSLIDVRLQKDRLHDRLVALEGILSKFKEEYNPNFNDEGVKRAVRSWEDYVATGYEDNTGPYQDLDEVTKPDGPDSGINWEQWENEQDEIEIPLVYKLVAYLPPSVASYIEDTLADLRSFLVLNGILAETDSDVSESQAVRDARDRLSAAESSLDKLRNSVRDHKTDLAKDFGKDSVFRALKGSCISKDSGEYNYELCWMDRTTQKSKKGRGDTNMGNFNKITFVTVDEATASGQIVPREKVALQFMNGQTCWNGPARSTKVVLDCGENDEIVKVTEDEKCVYSMYVTTPAVCELISSDEKNMSGGKDEL</sequence>
<evidence type="ECO:0000313" key="8">
    <source>
        <dbReference type="Proteomes" id="UP000054565"/>
    </source>
</evidence>
<gene>
    <name evidence="7" type="ORF">CIRG_04205</name>
</gene>
<dbReference type="STRING" id="404692.A0A0J6YBV7"/>
<keyword evidence="5" id="KW-0175">Coiled coil</keyword>
<keyword evidence="4" id="KW-1015">Disulfide bond</keyword>
<protein>
    <recommendedName>
        <fullName evidence="1">Glucosidase 2 subunit beta</fullName>
    </recommendedName>
</protein>